<dbReference type="GO" id="GO:0016787">
    <property type="term" value="F:hydrolase activity"/>
    <property type="evidence" value="ECO:0007669"/>
    <property type="project" value="UniProtKB-KW"/>
</dbReference>
<feature type="domain" description="AB hydrolase-1" evidence="1">
    <location>
        <begin position="30"/>
        <end position="243"/>
    </location>
</feature>
<gene>
    <name evidence="2" type="ORF">DVG78_11225</name>
</gene>
<dbReference type="RefSeq" id="WP_114461166.1">
    <property type="nucleotide sequence ID" value="NZ_QPIW01000007.1"/>
</dbReference>
<dbReference type="Pfam" id="PF12697">
    <property type="entry name" value="Abhydrolase_6"/>
    <property type="match status" value="1"/>
</dbReference>
<keyword evidence="2" id="KW-0378">Hydrolase</keyword>
<dbReference type="PANTHER" id="PTHR37017:SF11">
    <property type="entry name" value="ESTERASE_LIPASE_THIOESTERASE DOMAIN-CONTAINING PROTEIN"/>
    <property type="match status" value="1"/>
</dbReference>
<organism evidence="2 3">
    <name type="scientific">Runella aurantiaca</name>
    <dbReference type="NCBI Taxonomy" id="2282308"/>
    <lineage>
        <taxon>Bacteria</taxon>
        <taxon>Pseudomonadati</taxon>
        <taxon>Bacteroidota</taxon>
        <taxon>Cytophagia</taxon>
        <taxon>Cytophagales</taxon>
        <taxon>Spirosomataceae</taxon>
        <taxon>Runella</taxon>
    </lineage>
</organism>
<dbReference type="SUPFAM" id="SSF53474">
    <property type="entry name" value="alpha/beta-Hydrolases"/>
    <property type="match status" value="1"/>
</dbReference>
<evidence type="ECO:0000313" key="3">
    <source>
        <dbReference type="Proteomes" id="UP000253141"/>
    </source>
</evidence>
<dbReference type="AlphaFoldDB" id="A0A369I884"/>
<dbReference type="PANTHER" id="PTHR37017">
    <property type="entry name" value="AB HYDROLASE-1 DOMAIN-CONTAINING PROTEIN-RELATED"/>
    <property type="match status" value="1"/>
</dbReference>
<sequence length="251" mass="27782">MKTSAFFLFFLLGIGYVYGQGVKKQEPRTILFVHGAWGGGWEYKTIDSILTARGDVVYRPTMTGLGERVHLANPAISLKTHIDDIVNVFRFEDLHNVILVGHSYGGMVISGVAEQVPERISKLIYLDAFVPDNGESVYISLGPNGDATTKPFTKDGFVNYFFGPTKPTPPTDVPQPLKTFTEPLVIANPTVKKISTSYILMTQNADVQKAGFAPFAKKAKQRGWQVLTLEGGHYAMRDQPVELLKILEKCN</sequence>
<dbReference type="EMBL" id="QPIW01000007">
    <property type="protein sequence ID" value="RDB05971.1"/>
    <property type="molecule type" value="Genomic_DNA"/>
</dbReference>
<reference evidence="2 3" key="1">
    <citation type="submission" date="2018-07" db="EMBL/GenBank/DDBJ databases">
        <title>Genome analysis of Runella aurantiaca.</title>
        <authorList>
            <person name="Yang X."/>
        </authorList>
    </citation>
    <scope>NUCLEOTIDE SEQUENCE [LARGE SCALE GENOMIC DNA]</scope>
    <source>
        <strain evidence="2 3">YX9</strain>
    </source>
</reference>
<dbReference type="Proteomes" id="UP000253141">
    <property type="component" value="Unassembled WGS sequence"/>
</dbReference>
<proteinExistence type="predicted"/>
<name>A0A369I884_9BACT</name>
<dbReference type="InterPro" id="IPR029058">
    <property type="entry name" value="AB_hydrolase_fold"/>
</dbReference>
<dbReference type="InterPro" id="IPR000073">
    <property type="entry name" value="AB_hydrolase_1"/>
</dbReference>
<comment type="caution">
    <text evidence="2">The sequence shown here is derived from an EMBL/GenBank/DDBJ whole genome shotgun (WGS) entry which is preliminary data.</text>
</comment>
<protein>
    <submittedName>
        <fullName evidence="2">Alpha/beta hydrolase</fullName>
    </submittedName>
</protein>
<evidence type="ECO:0000313" key="2">
    <source>
        <dbReference type="EMBL" id="RDB05971.1"/>
    </source>
</evidence>
<dbReference type="Gene3D" id="3.40.50.1820">
    <property type="entry name" value="alpha/beta hydrolase"/>
    <property type="match status" value="1"/>
</dbReference>
<dbReference type="InterPro" id="IPR052897">
    <property type="entry name" value="Sec-Metab_Biosynth_Hydrolase"/>
</dbReference>
<evidence type="ECO:0000259" key="1">
    <source>
        <dbReference type="Pfam" id="PF12697"/>
    </source>
</evidence>
<accession>A0A369I884</accession>
<keyword evidence="3" id="KW-1185">Reference proteome</keyword>
<dbReference type="OrthoDB" id="9112061at2"/>